<reference evidence="2" key="1">
    <citation type="submission" date="2019-09" db="EMBL/GenBank/DDBJ databases">
        <authorList>
            <person name="Li J."/>
        </authorList>
    </citation>
    <scope>NUCLEOTIDE SEQUENCE [LARGE SCALE GENOMIC DNA]</scope>
    <source>
        <strain evidence="2">NRBC 14897</strain>
    </source>
</reference>
<sequence length="121" mass="13179">MRAVYVALRVRRAVGRVRRVLVPDVVGQARAAQLVSLLVNHGAMFERYLLLRAGVDEAQVDIWWEDLADRPWPRPGFWQLFLTGPDGTYYDDGSGTMDDAAEGAAGGAGDGEGLDMDVDGT</sequence>
<organism evidence="2 3">
    <name type="scientific">Aeromicrobium fastidiosum</name>
    <dbReference type="NCBI Taxonomy" id="52699"/>
    <lineage>
        <taxon>Bacteria</taxon>
        <taxon>Bacillati</taxon>
        <taxon>Actinomycetota</taxon>
        <taxon>Actinomycetes</taxon>
        <taxon>Propionibacteriales</taxon>
        <taxon>Nocardioidaceae</taxon>
        <taxon>Aeromicrobium</taxon>
    </lineage>
</organism>
<evidence type="ECO:0000256" key="1">
    <source>
        <dbReference type="SAM" id="MobiDB-lite"/>
    </source>
</evidence>
<protein>
    <submittedName>
        <fullName evidence="2">Uncharacterized protein</fullName>
    </submittedName>
</protein>
<dbReference type="Proteomes" id="UP001515100">
    <property type="component" value="Unassembled WGS sequence"/>
</dbReference>
<dbReference type="RefSeq" id="WP_129185909.1">
    <property type="nucleotide sequence ID" value="NZ_JAGIOG010000001.1"/>
</dbReference>
<dbReference type="EMBL" id="SDPP02000007">
    <property type="protein sequence ID" value="KAA1372454.1"/>
    <property type="molecule type" value="Genomic_DNA"/>
</dbReference>
<proteinExistence type="predicted"/>
<feature type="region of interest" description="Disordered" evidence="1">
    <location>
        <begin position="93"/>
        <end position="121"/>
    </location>
</feature>
<gene>
    <name evidence="2" type="ORF">ESP62_018805</name>
</gene>
<dbReference type="OrthoDB" id="9939380at2"/>
<feature type="compositionally biased region" description="Acidic residues" evidence="1">
    <location>
        <begin position="112"/>
        <end position="121"/>
    </location>
</feature>
<dbReference type="AlphaFoldDB" id="A0A641AIC0"/>
<evidence type="ECO:0000313" key="3">
    <source>
        <dbReference type="Proteomes" id="UP001515100"/>
    </source>
</evidence>
<keyword evidence="3" id="KW-1185">Reference proteome</keyword>
<name>A0A641AIC0_9ACTN</name>
<accession>A0A641AIC0</accession>
<evidence type="ECO:0000313" key="2">
    <source>
        <dbReference type="EMBL" id="KAA1372454.1"/>
    </source>
</evidence>
<comment type="caution">
    <text evidence="2">The sequence shown here is derived from an EMBL/GenBank/DDBJ whole genome shotgun (WGS) entry which is preliminary data.</text>
</comment>